<keyword evidence="5" id="KW-1185">Reference proteome</keyword>
<proteinExistence type="predicted"/>
<organism evidence="4 5">
    <name type="scientific">Piloderma croceum (strain F 1598)</name>
    <dbReference type="NCBI Taxonomy" id="765440"/>
    <lineage>
        <taxon>Eukaryota</taxon>
        <taxon>Fungi</taxon>
        <taxon>Dikarya</taxon>
        <taxon>Basidiomycota</taxon>
        <taxon>Agaricomycotina</taxon>
        <taxon>Agaricomycetes</taxon>
        <taxon>Agaricomycetidae</taxon>
        <taxon>Atheliales</taxon>
        <taxon>Atheliaceae</taxon>
        <taxon>Piloderma</taxon>
    </lineage>
</organism>
<evidence type="ECO:0000259" key="3">
    <source>
        <dbReference type="Pfam" id="PF24883"/>
    </source>
</evidence>
<dbReference type="STRING" id="765440.A0A0C3CBA6"/>
<feature type="region of interest" description="Disordered" evidence="2">
    <location>
        <begin position="1"/>
        <end position="21"/>
    </location>
</feature>
<dbReference type="Proteomes" id="UP000054166">
    <property type="component" value="Unassembled WGS sequence"/>
</dbReference>
<keyword evidence="1" id="KW-0677">Repeat</keyword>
<protein>
    <recommendedName>
        <fullName evidence="3">Nephrocystin 3-like N-terminal domain-containing protein</fullName>
    </recommendedName>
</protein>
<accession>A0A0C3CBA6</accession>
<evidence type="ECO:0000256" key="1">
    <source>
        <dbReference type="ARBA" id="ARBA00022737"/>
    </source>
</evidence>
<dbReference type="Pfam" id="PF24883">
    <property type="entry name" value="NPHP3_N"/>
    <property type="match status" value="1"/>
</dbReference>
<dbReference type="EMBL" id="KN832980">
    <property type="protein sequence ID" value="KIM86987.1"/>
    <property type="molecule type" value="Genomic_DNA"/>
</dbReference>
<dbReference type="AlphaFoldDB" id="A0A0C3CBA6"/>
<gene>
    <name evidence="4" type="ORF">PILCRDRAFT_52519</name>
</gene>
<sequence>GAAYDSGERHPPPKCHPDTRTGILSRITQFISNPQKHRICLLSGMAGSGKSSIAYTIAERCKEQQRLAASFFFSRGKAGRSNADRLI</sequence>
<feature type="non-terminal residue" evidence="4">
    <location>
        <position position="87"/>
    </location>
</feature>
<reference evidence="4 5" key="1">
    <citation type="submission" date="2014-04" db="EMBL/GenBank/DDBJ databases">
        <authorList>
            <consortium name="DOE Joint Genome Institute"/>
            <person name="Kuo A."/>
            <person name="Tarkka M."/>
            <person name="Buscot F."/>
            <person name="Kohler A."/>
            <person name="Nagy L.G."/>
            <person name="Floudas D."/>
            <person name="Copeland A."/>
            <person name="Barry K.W."/>
            <person name="Cichocki N."/>
            <person name="Veneault-Fourrey C."/>
            <person name="LaButti K."/>
            <person name="Lindquist E.A."/>
            <person name="Lipzen A."/>
            <person name="Lundell T."/>
            <person name="Morin E."/>
            <person name="Murat C."/>
            <person name="Sun H."/>
            <person name="Tunlid A."/>
            <person name="Henrissat B."/>
            <person name="Grigoriev I.V."/>
            <person name="Hibbett D.S."/>
            <person name="Martin F."/>
            <person name="Nordberg H.P."/>
            <person name="Cantor M.N."/>
            <person name="Hua S.X."/>
        </authorList>
    </citation>
    <scope>NUCLEOTIDE SEQUENCE [LARGE SCALE GENOMIC DNA]</scope>
    <source>
        <strain evidence="4 5">F 1598</strain>
    </source>
</reference>
<reference evidence="5" key="2">
    <citation type="submission" date="2015-01" db="EMBL/GenBank/DDBJ databases">
        <title>Evolutionary Origins and Diversification of the Mycorrhizal Mutualists.</title>
        <authorList>
            <consortium name="DOE Joint Genome Institute"/>
            <consortium name="Mycorrhizal Genomics Consortium"/>
            <person name="Kohler A."/>
            <person name="Kuo A."/>
            <person name="Nagy L.G."/>
            <person name="Floudas D."/>
            <person name="Copeland A."/>
            <person name="Barry K.W."/>
            <person name="Cichocki N."/>
            <person name="Veneault-Fourrey C."/>
            <person name="LaButti K."/>
            <person name="Lindquist E.A."/>
            <person name="Lipzen A."/>
            <person name="Lundell T."/>
            <person name="Morin E."/>
            <person name="Murat C."/>
            <person name="Riley R."/>
            <person name="Ohm R."/>
            <person name="Sun H."/>
            <person name="Tunlid A."/>
            <person name="Henrissat B."/>
            <person name="Grigoriev I.V."/>
            <person name="Hibbett D.S."/>
            <person name="Martin F."/>
        </authorList>
    </citation>
    <scope>NUCLEOTIDE SEQUENCE [LARGE SCALE GENOMIC DNA]</scope>
    <source>
        <strain evidence="5">F 1598</strain>
    </source>
</reference>
<dbReference type="HOGENOM" id="CLU_000288_6_17_1"/>
<dbReference type="InterPro" id="IPR056884">
    <property type="entry name" value="NPHP3-like_N"/>
</dbReference>
<feature type="compositionally biased region" description="Basic and acidic residues" evidence="2">
    <location>
        <begin position="1"/>
        <end position="19"/>
    </location>
</feature>
<dbReference type="InParanoid" id="A0A0C3CBA6"/>
<feature type="domain" description="Nephrocystin 3-like N-terminal" evidence="3">
    <location>
        <begin position="26"/>
        <end position="86"/>
    </location>
</feature>
<evidence type="ECO:0000313" key="5">
    <source>
        <dbReference type="Proteomes" id="UP000054166"/>
    </source>
</evidence>
<dbReference type="SUPFAM" id="SSF52540">
    <property type="entry name" value="P-loop containing nucleoside triphosphate hydrolases"/>
    <property type="match status" value="1"/>
</dbReference>
<feature type="non-terminal residue" evidence="4">
    <location>
        <position position="1"/>
    </location>
</feature>
<name>A0A0C3CBA6_PILCF</name>
<evidence type="ECO:0000256" key="2">
    <source>
        <dbReference type="SAM" id="MobiDB-lite"/>
    </source>
</evidence>
<evidence type="ECO:0000313" key="4">
    <source>
        <dbReference type="EMBL" id="KIM86987.1"/>
    </source>
</evidence>
<dbReference type="InterPro" id="IPR027417">
    <property type="entry name" value="P-loop_NTPase"/>
</dbReference>
<dbReference type="Gene3D" id="3.40.50.300">
    <property type="entry name" value="P-loop containing nucleotide triphosphate hydrolases"/>
    <property type="match status" value="1"/>
</dbReference>
<dbReference type="OrthoDB" id="5106486at2759"/>